<dbReference type="PROSITE" id="PS51007">
    <property type="entry name" value="CYTC"/>
    <property type="match status" value="1"/>
</dbReference>
<evidence type="ECO:0000313" key="6">
    <source>
        <dbReference type="EMBL" id="GAA0765461.1"/>
    </source>
</evidence>
<reference evidence="7" key="1">
    <citation type="journal article" date="2019" name="Int. J. Syst. Evol. Microbiol.">
        <title>The Global Catalogue of Microorganisms (GCM) 10K type strain sequencing project: providing services to taxonomists for standard genome sequencing and annotation.</title>
        <authorList>
            <consortium name="The Broad Institute Genomics Platform"/>
            <consortium name="The Broad Institute Genome Sequencing Center for Infectious Disease"/>
            <person name="Wu L."/>
            <person name="Ma J."/>
        </authorList>
    </citation>
    <scope>NUCLEOTIDE SEQUENCE [LARGE SCALE GENOMIC DNA]</scope>
    <source>
        <strain evidence="7">JCM 15503</strain>
    </source>
</reference>
<dbReference type="InterPro" id="IPR009056">
    <property type="entry name" value="Cyt_c-like_dom"/>
</dbReference>
<keyword evidence="1 3" id="KW-0479">Metal-binding</keyword>
<name>A0ABP3VP44_9BURK</name>
<dbReference type="EMBL" id="BAAAEW010000042">
    <property type="protein sequence ID" value="GAA0765461.1"/>
    <property type="molecule type" value="Genomic_DNA"/>
</dbReference>
<feature type="chain" id="PRO_5045279255" description="Cytochrome c domain-containing protein" evidence="4">
    <location>
        <begin position="36"/>
        <end position="866"/>
    </location>
</feature>
<organism evidence="6 7">
    <name type="scientific">Ideonella azotifigens</name>
    <dbReference type="NCBI Taxonomy" id="513160"/>
    <lineage>
        <taxon>Bacteria</taxon>
        <taxon>Pseudomonadati</taxon>
        <taxon>Pseudomonadota</taxon>
        <taxon>Betaproteobacteria</taxon>
        <taxon>Burkholderiales</taxon>
        <taxon>Sphaerotilaceae</taxon>
        <taxon>Ideonella</taxon>
    </lineage>
</organism>
<gene>
    <name evidence="6" type="ORF">GCM10009107_52620</name>
</gene>
<keyword evidence="4" id="KW-0732">Signal</keyword>
<evidence type="ECO:0000256" key="4">
    <source>
        <dbReference type="SAM" id="SignalP"/>
    </source>
</evidence>
<keyword evidence="7" id="KW-1185">Reference proteome</keyword>
<keyword evidence="2 3" id="KW-0408">Iron</keyword>
<evidence type="ECO:0000259" key="5">
    <source>
        <dbReference type="PROSITE" id="PS51007"/>
    </source>
</evidence>
<dbReference type="RefSeq" id="WP_231011024.1">
    <property type="nucleotide sequence ID" value="NZ_BAAAEW010000042.1"/>
</dbReference>
<evidence type="ECO:0000256" key="1">
    <source>
        <dbReference type="ARBA" id="ARBA00022723"/>
    </source>
</evidence>
<keyword evidence="3" id="KW-0349">Heme</keyword>
<accession>A0ABP3VP44</accession>
<feature type="domain" description="Cytochrome c" evidence="5">
    <location>
        <begin position="228"/>
        <end position="384"/>
    </location>
</feature>
<protein>
    <recommendedName>
        <fullName evidence="5">Cytochrome c domain-containing protein</fullName>
    </recommendedName>
</protein>
<comment type="caution">
    <text evidence="6">The sequence shown here is derived from an EMBL/GenBank/DDBJ whole genome shotgun (WGS) entry which is preliminary data.</text>
</comment>
<feature type="signal peptide" evidence="4">
    <location>
        <begin position="1"/>
        <end position="35"/>
    </location>
</feature>
<dbReference type="Proteomes" id="UP001500279">
    <property type="component" value="Unassembled WGS sequence"/>
</dbReference>
<evidence type="ECO:0000256" key="2">
    <source>
        <dbReference type="ARBA" id="ARBA00023004"/>
    </source>
</evidence>
<evidence type="ECO:0000313" key="7">
    <source>
        <dbReference type="Proteomes" id="UP001500279"/>
    </source>
</evidence>
<evidence type="ECO:0000256" key="3">
    <source>
        <dbReference type="PROSITE-ProRule" id="PRU00433"/>
    </source>
</evidence>
<proteinExistence type="predicted"/>
<sequence length="866" mass="93064">MTNQPSGHIRAAIASVWLALGLAASLVTSATGADAATHATATGATLQLPLEVLGAGLPSKPTIVQAVLNVDASQLAQVDRLWFSCHRCGFFGPPEFEATTQAPARVKASLRVLGGTSADAGADIPWVDITDANVQLADAERLQGGLARGGLYTARIGLVLDASTKARLVAAASGNLIQFRFNGTDGESNGYRVIALQLQDAQGRNLATNAVQFANIKKQKDAGKTWSEDVAAGDTLWHASGVLAKSSIVPRKLQAACASCHAPTGRDLQYFNYSDNAIVQRSRFHGLSKLQGQQIAAYLRYSQQAVPHVAQAAPWNPPYQPGAGLDSRPITEWAAGAGLGAALDTTTQALQAVFGKPIDGQPLSLTQADVDKVMDASATMNTREMAVPLQYPDWNAWLPAAHPLDVWPEGFSPAGSFAKGAQFSQSSWQDPNGNAAKIESWLQGHLNPNGKYGDWSHLTPAQRNEIQQLFANSGWIAYGFLGGGRGNHVASSGQYGAQVGASRLAALAASATTASEPEAATTNAFIERAMMSLLQWNAVQQWHWATGYGLEGKQKWFIGDYDANANTWKGRGEVRGWPFNTVSVFFLAPHMLYQADTDATGKVTRDLIHAWETHNVIGSYYRTNAWYQMQMSINPGAQSDWVNFSMDWPYLTGFDELLTGTLGGATPAQQELGNASTVRLLQARIKSAQFVNNAIPLYVASDTGSLINNRGRYSRAQAMKHLAPSNFMDRATATMGTAGSPYAPLDRYQPGLSLKLLNGAISQFNTLYASTDPAAWRRCDPANTELGEPEPTAGFAFCVDKGRTPLAAMGNGQYAETTDAYGRASPEQFLQYALWKATQMGAETTRLQRLTDWTYRVWPAPASPAR</sequence>